<dbReference type="OrthoDB" id="8794567at2"/>
<feature type="domain" description="YqcC-like" evidence="1">
    <location>
        <begin position="8"/>
        <end position="105"/>
    </location>
</feature>
<keyword evidence="3" id="KW-1185">Reference proteome</keyword>
<organism evidence="2 3">
    <name type="scientific">Allopseudospirillum japonicum</name>
    <dbReference type="NCBI Taxonomy" id="64971"/>
    <lineage>
        <taxon>Bacteria</taxon>
        <taxon>Pseudomonadati</taxon>
        <taxon>Pseudomonadota</taxon>
        <taxon>Gammaproteobacteria</taxon>
        <taxon>Oceanospirillales</taxon>
        <taxon>Oceanospirillaceae</taxon>
        <taxon>Allopseudospirillum</taxon>
    </lineage>
</organism>
<evidence type="ECO:0000313" key="2">
    <source>
        <dbReference type="EMBL" id="SEI68944.1"/>
    </source>
</evidence>
<dbReference type="PANTHER" id="PTHR39586:SF1">
    <property type="entry name" value="CYTOPLASMIC PROTEIN"/>
    <property type="match status" value="1"/>
</dbReference>
<dbReference type="GO" id="GO:0044010">
    <property type="term" value="P:single-species biofilm formation"/>
    <property type="evidence" value="ECO:0007669"/>
    <property type="project" value="TreeGrafter"/>
</dbReference>
<proteinExistence type="predicted"/>
<dbReference type="InterPro" id="IPR007384">
    <property type="entry name" value="UCP006257"/>
</dbReference>
<dbReference type="AlphaFoldDB" id="A0A1H6ST42"/>
<sequence>MSTCTHAQIASLLQQLKQTLAHAPLDLSAPEAQAFQSEQPFCIDTMYLQQWLAYVFIPRMQALIDAQAPLPEKCTLIPIAEMTWDAQQRADALAPLMSVLAKIDACFAD</sequence>
<dbReference type="Gene3D" id="1.20.1440.40">
    <property type="entry name" value="YqcC-like"/>
    <property type="match status" value="1"/>
</dbReference>
<dbReference type="InterPro" id="IPR023376">
    <property type="entry name" value="YqcC-like_dom"/>
</dbReference>
<evidence type="ECO:0000259" key="1">
    <source>
        <dbReference type="Pfam" id="PF04287"/>
    </source>
</evidence>
<dbReference type="EMBL" id="FNYH01000007">
    <property type="protein sequence ID" value="SEI68944.1"/>
    <property type="molecule type" value="Genomic_DNA"/>
</dbReference>
<dbReference type="SUPFAM" id="SSF158452">
    <property type="entry name" value="YqcC-like"/>
    <property type="match status" value="1"/>
</dbReference>
<reference evidence="3" key="1">
    <citation type="submission" date="2016-10" db="EMBL/GenBank/DDBJ databases">
        <authorList>
            <person name="Varghese N."/>
            <person name="Submissions S."/>
        </authorList>
    </citation>
    <scope>NUCLEOTIDE SEQUENCE [LARGE SCALE GENOMIC DNA]</scope>
    <source>
        <strain evidence="3">DSM 7165</strain>
    </source>
</reference>
<dbReference type="InterPro" id="IPR036814">
    <property type="entry name" value="YqcC-like_sf"/>
</dbReference>
<gene>
    <name evidence="2" type="ORF">SAMN05421831_107124</name>
</gene>
<accession>A0A1H6ST42</accession>
<dbReference type="STRING" id="64971.SAMN05421831_107124"/>
<dbReference type="Proteomes" id="UP000242999">
    <property type="component" value="Unassembled WGS sequence"/>
</dbReference>
<dbReference type="Pfam" id="PF04287">
    <property type="entry name" value="DUF446"/>
    <property type="match status" value="1"/>
</dbReference>
<evidence type="ECO:0000313" key="3">
    <source>
        <dbReference type="Proteomes" id="UP000242999"/>
    </source>
</evidence>
<name>A0A1H6ST42_9GAMM</name>
<dbReference type="RefSeq" id="WP_093309937.1">
    <property type="nucleotide sequence ID" value="NZ_FNYH01000007.1"/>
</dbReference>
<protein>
    <submittedName>
        <fullName evidence="2">dTDP-4-dehydrorhamnose 3,5-epimerase</fullName>
    </submittedName>
</protein>
<dbReference type="PANTHER" id="PTHR39586">
    <property type="entry name" value="CYTOPLASMIC PROTEIN-RELATED"/>
    <property type="match status" value="1"/>
</dbReference>